<dbReference type="PROSITE" id="PS50110">
    <property type="entry name" value="RESPONSE_REGULATORY"/>
    <property type="match status" value="1"/>
</dbReference>
<evidence type="ECO:0000256" key="1">
    <source>
        <dbReference type="ARBA" id="ARBA00000085"/>
    </source>
</evidence>
<dbReference type="InterPro" id="IPR036890">
    <property type="entry name" value="HATPase_C_sf"/>
</dbReference>
<dbReference type="InterPro" id="IPR004358">
    <property type="entry name" value="Sig_transdc_His_kin-like_C"/>
</dbReference>
<feature type="domain" description="Histidine kinase" evidence="6">
    <location>
        <begin position="489"/>
        <end position="715"/>
    </location>
</feature>
<evidence type="ECO:0000256" key="2">
    <source>
        <dbReference type="ARBA" id="ARBA00012438"/>
    </source>
</evidence>
<dbReference type="AlphaFoldDB" id="A0A059G1F0"/>
<dbReference type="GO" id="GO:0000155">
    <property type="term" value="F:phosphorelay sensor kinase activity"/>
    <property type="evidence" value="ECO:0007669"/>
    <property type="project" value="InterPro"/>
</dbReference>
<dbReference type="Gene3D" id="1.10.287.130">
    <property type="match status" value="1"/>
</dbReference>
<dbReference type="CDD" id="cd00082">
    <property type="entry name" value="HisKA"/>
    <property type="match status" value="1"/>
</dbReference>
<proteinExistence type="predicted"/>
<keyword evidence="5" id="KW-0472">Membrane</keyword>
<reference evidence="8 9" key="1">
    <citation type="submission" date="2013-04" db="EMBL/GenBank/DDBJ databases">
        <title>Hyphomonas hirschiana VP5 Genome Sequencing.</title>
        <authorList>
            <person name="Lai Q."/>
            <person name="Shao Z."/>
        </authorList>
    </citation>
    <scope>NUCLEOTIDE SEQUENCE [LARGE SCALE GENOMIC DNA]</scope>
    <source>
        <strain evidence="8 9">VP5</strain>
    </source>
</reference>
<keyword evidence="8" id="KW-0418">Kinase</keyword>
<dbReference type="SMART" id="SM00448">
    <property type="entry name" value="REC"/>
    <property type="match status" value="1"/>
</dbReference>
<accession>A0A059G1F0</accession>
<dbReference type="PATRIC" id="fig|1280951.3.peg.546"/>
<dbReference type="PANTHER" id="PTHR43065">
    <property type="entry name" value="SENSOR HISTIDINE KINASE"/>
    <property type="match status" value="1"/>
</dbReference>
<dbReference type="CDD" id="cd00130">
    <property type="entry name" value="PAS"/>
    <property type="match status" value="1"/>
</dbReference>
<dbReference type="InterPro" id="IPR003661">
    <property type="entry name" value="HisK_dim/P_dom"/>
</dbReference>
<dbReference type="SUPFAM" id="SSF47384">
    <property type="entry name" value="Homodimeric domain of signal transducing histidine kinase"/>
    <property type="match status" value="1"/>
</dbReference>
<keyword evidence="3 4" id="KW-0597">Phosphoprotein</keyword>
<evidence type="ECO:0000259" key="7">
    <source>
        <dbReference type="PROSITE" id="PS50110"/>
    </source>
</evidence>
<name>A0A059G1F0_9PROT</name>
<dbReference type="Pfam" id="PF13426">
    <property type="entry name" value="PAS_9"/>
    <property type="match status" value="1"/>
</dbReference>
<organism evidence="8 9">
    <name type="scientific">Hyphomonas hirschiana VP5</name>
    <dbReference type="NCBI Taxonomy" id="1280951"/>
    <lineage>
        <taxon>Bacteria</taxon>
        <taxon>Pseudomonadati</taxon>
        <taxon>Pseudomonadota</taxon>
        <taxon>Alphaproteobacteria</taxon>
        <taxon>Hyphomonadales</taxon>
        <taxon>Hyphomonadaceae</taxon>
        <taxon>Hyphomonas</taxon>
    </lineage>
</organism>
<dbReference type="SUPFAM" id="SSF52172">
    <property type="entry name" value="CheY-like"/>
    <property type="match status" value="1"/>
</dbReference>
<dbReference type="EC" id="2.7.13.3" evidence="2"/>
<keyword evidence="5" id="KW-0812">Transmembrane</keyword>
<evidence type="ECO:0000313" key="8">
    <source>
        <dbReference type="EMBL" id="KCZ96551.1"/>
    </source>
</evidence>
<dbReference type="RefSeq" id="WP_011645537.1">
    <property type="nucleotide sequence ID" value="NZ_ARYI01000001.1"/>
</dbReference>
<dbReference type="PRINTS" id="PR00344">
    <property type="entry name" value="BCTRLSENSOR"/>
</dbReference>
<dbReference type="InterPro" id="IPR011006">
    <property type="entry name" value="CheY-like_superfamily"/>
</dbReference>
<dbReference type="PROSITE" id="PS50109">
    <property type="entry name" value="HIS_KIN"/>
    <property type="match status" value="1"/>
</dbReference>
<dbReference type="OrthoDB" id="9796100at2"/>
<dbReference type="Gene3D" id="3.30.565.10">
    <property type="entry name" value="Histidine kinase-like ATPase, C-terminal domain"/>
    <property type="match status" value="1"/>
</dbReference>
<dbReference type="Gene3D" id="3.30.450.20">
    <property type="entry name" value="PAS domain"/>
    <property type="match status" value="1"/>
</dbReference>
<dbReference type="CDD" id="cd00156">
    <property type="entry name" value="REC"/>
    <property type="match status" value="1"/>
</dbReference>
<evidence type="ECO:0000256" key="5">
    <source>
        <dbReference type="SAM" id="Phobius"/>
    </source>
</evidence>
<feature type="transmembrane region" description="Helical" evidence="5">
    <location>
        <begin position="65"/>
        <end position="86"/>
    </location>
</feature>
<dbReference type="InterPro" id="IPR005467">
    <property type="entry name" value="His_kinase_dom"/>
</dbReference>
<dbReference type="Gene3D" id="3.40.50.2300">
    <property type="match status" value="1"/>
</dbReference>
<dbReference type="Proteomes" id="UP000025061">
    <property type="component" value="Unassembled WGS sequence"/>
</dbReference>
<dbReference type="Pfam" id="PF00072">
    <property type="entry name" value="Response_reg"/>
    <property type="match status" value="1"/>
</dbReference>
<sequence length="867" mass="93826">MSIDADTLELTLAAAKPGEDADPAKAGEREEGRRVDFLQLGFWACLLLSIAAASISLAWPNASGATGSILLITMASGGLVFLLWTVRGAGRFIGLFPEKGAAARVANATAPRFPWIEALDEAVLVTDPGGAPVAANEAYSDLTRLALIAGTAESGPVTVDRLFGANPGLAAPVYRLSKSAKAGTQRREVLPPLALGPEQVPAQFEVSVSPLPRGRVLWRIRRIAGQIEATGAADLKSLYVEDAPMGFFAAKPDGTITYANSWLRELLGLPETAKNIRTDDIMRPEFVKMLSRDRKSGAPGRADIQLRARDGVEIPVQAITSWSGRGADAAGRTIVLASPQVLNGGEERFALQAASRPPRPDGDPMFDDAPFGAVRLDGDRVDGAVILDANRALMEMTGGRATPGNRFSDLFVSDEGEETLATLLVDAIDKPVALKTAGDEARHVNVFVTLNSTGRPSVAYIIDITEQRLLETRLAHGEKMRSIGQLAGVVAHDFNNVLQGIIFNYEELMTRHPVGDPSYEYLQSIHEFSSRARELVRMLLAYARAQTFKREIFNVTDFLSEFSILLRQVLDERVELDVKHGRDVPWIKADKNQLETAIINLATNARDAMISQRNGGKLVIRTARSTGKDAHAMGFNYVEDGEYLLIEVEDNGTGMPRELLDKIFQPFFTTKEQGSGTGLGLATVYGIIKQSGGYVCPVSAVGKGTTFYIYLPALAAEDIPEASDMAEQAKAVVRPMDMSGRGRILLVEDEDGVRSIAATHLRQRGYEVEEACDGEEALDILTDMPGSFDLIISDVVMPGMDGPTLIREAKDKLGHARVIFISGYAERDLAQQLDDRAVSFLPKPFTVRQLSERIKQELAGIGGKEAA</sequence>
<dbReference type="PANTHER" id="PTHR43065:SF42">
    <property type="entry name" value="TWO-COMPONENT SENSOR PPRA"/>
    <property type="match status" value="1"/>
</dbReference>
<evidence type="ECO:0000256" key="4">
    <source>
        <dbReference type="PROSITE-ProRule" id="PRU00169"/>
    </source>
</evidence>
<keyword evidence="9" id="KW-1185">Reference proteome</keyword>
<dbReference type="Pfam" id="PF02518">
    <property type="entry name" value="HATPase_c"/>
    <property type="match status" value="1"/>
</dbReference>
<evidence type="ECO:0000259" key="6">
    <source>
        <dbReference type="PROSITE" id="PS50109"/>
    </source>
</evidence>
<dbReference type="InterPro" id="IPR036097">
    <property type="entry name" value="HisK_dim/P_sf"/>
</dbReference>
<dbReference type="SMART" id="SM00387">
    <property type="entry name" value="HATPase_c"/>
    <property type="match status" value="1"/>
</dbReference>
<dbReference type="SUPFAM" id="SSF55874">
    <property type="entry name" value="ATPase domain of HSP90 chaperone/DNA topoisomerase II/histidine kinase"/>
    <property type="match status" value="1"/>
</dbReference>
<keyword evidence="5" id="KW-1133">Transmembrane helix</keyword>
<comment type="caution">
    <text evidence="8">The sequence shown here is derived from an EMBL/GenBank/DDBJ whole genome shotgun (WGS) entry which is preliminary data.</text>
</comment>
<evidence type="ECO:0000313" key="9">
    <source>
        <dbReference type="Proteomes" id="UP000025061"/>
    </source>
</evidence>
<dbReference type="InterPro" id="IPR003594">
    <property type="entry name" value="HATPase_dom"/>
</dbReference>
<gene>
    <name evidence="8" type="ORF">HHI_02690</name>
</gene>
<comment type="catalytic activity">
    <reaction evidence="1">
        <text>ATP + protein L-histidine = ADP + protein N-phospho-L-histidine.</text>
        <dbReference type="EC" id="2.7.13.3"/>
    </reaction>
</comment>
<keyword evidence="8" id="KW-0808">Transferase</keyword>
<evidence type="ECO:0000256" key="3">
    <source>
        <dbReference type="ARBA" id="ARBA00022553"/>
    </source>
</evidence>
<feature type="transmembrane region" description="Helical" evidence="5">
    <location>
        <begin position="37"/>
        <end position="59"/>
    </location>
</feature>
<feature type="modified residue" description="4-aspartylphosphate" evidence="4">
    <location>
        <position position="794"/>
    </location>
</feature>
<dbReference type="SUPFAM" id="SSF55785">
    <property type="entry name" value="PYP-like sensor domain (PAS domain)"/>
    <property type="match status" value="1"/>
</dbReference>
<feature type="domain" description="Response regulatory" evidence="7">
    <location>
        <begin position="743"/>
        <end position="858"/>
    </location>
</feature>
<dbReference type="InterPro" id="IPR000014">
    <property type="entry name" value="PAS"/>
</dbReference>
<protein>
    <recommendedName>
        <fullName evidence="2">histidine kinase</fullName>
        <ecNumber evidence="2">2.7.13.3</ecNumber>
    </recommendedName>
</protein>
<dbReference type="SMART" id="SM00388">
    <property type="entry name" value="HisKA"/>
    <property type="match status" value="1"/>
</dbReference>
<dbReference type="InterPro" id="IPR035965">
    <property type="entry name" value="PAS-like_dom_sf"/>
</dbReference>
<dbReference type="EMBL" id="ARYI01000001">
    <property type="protein sequence ID" value="KCZ96551.1"/>
    <property type="molecule type" value="Genomic_DNA"/>
</dbReference>
<dbReference type="InterPro" id="IPR001789">
    <property type="entry name" value="Sig_transdc_resp-reg_receiver"/>
</dbReference>